<keyword evidence="3" id="KW-1185">Reference proteome</keyword>
<protein>
    <recommendedName>
        <fullName evidence="4">Lipoprotein</fullName>
    </recommendedName>
</protein>
<gene>
    <name evidence="2" type="ORF">OEV98_14780</name>
</gene>
<dbReference type="RefSeq" id="WP_263074127.1">
    <property type="nucleotide sequence ID" value="NZ_JAOUSF010000005.1"/>
</dbReference>
<evidence type="ECO:0008006" key="4">
    <source>
        <dbReference type="Google" id="ProtNLM"/>
    </source>
</evidence>
<keyword evidence="1" id="KW-0812">Transmembrane</keyword>
<proteinExistence type="predicted"/>
<organism evidence="2 3">
    <name type="scientific">Perspicuibacillus lycopersici</name>
    <dbReference type="NCBI Taxonomy" id="1325689"/>
    <lineage>
        <taxon>Bacteria</taxon>
        <taxon>Bacillati</taxon>
        <taxon>Bacillota</taxon>
        <taxon>Bacilli</taxon>
        <taxon>Bacillales</taxon>
        <taxon>Bacillaceae</taxon>
        <taxon>Perspicuibacillus</taxon>
    </lineage>
</organism>
<reference evidence="2" key="1">
    <citation type="submission" date="2022-10" db="EMBL/GenBank/DDBJ databases">
        <title>Description of Fervidibacillus gen. nov. in the family Fervidibacillaceae fam. nov. with two species, Fervidibacillus albus sp. nov., and Fervidibacillus halotolerans sp. nov., isolated from tidal flat sediments.</title>
        <authorList>
            <person name="Kwon K.K."/>
            <person name="Yang S.-H."/>
        </authorList>
    </citation>
    <scope>NUCLEOTIDE SEQUENCE</scope>
    <source>
        <strain evidence="2">JCM 19140</strain>
    </source>
</reference>
<accession>A0AAE3IUM0</accession>
<dbReference type="Proteomes" id="UP001209318">
    <property type="component" value="Unassembled WGS sequence"/>
</dbReference>
<feature type="transmembrane region" description="Helical" evidence="1">
    <location>
        <begin position="57"/>
        <end position="77"/>
    </location>
</feature>
<keyword evidence="1" id="KW-0472">Membrane</keyword>
<evidence type="ECO:0000256" key="1">
    <source>
        <dbReference type="SAM" id="Phobius"/>
    </source>
</evidence>
<keyword evidence="1" id="KW-1133">Transmembrane helix</keyword>
<evidence type="ECO:0000313" key="3">
    <source>
        <dbReference type="Proteomes" id="UP001209318"/>
    </source>
</evidence>
<dbReference type="EMBL" id="JAOUSF010000005">
    <property type="protein sequence ID" value="MCU9614806.1"/>
    <property type="molecule type" value="Genomic_DNA"/>
</dbReference>
<name>A0AAE3IUM0_9BACI</name>
<feature type="transmembrane region" description="Helical" evidence="1">
    <location>
        <begin position="7"/>
        <end position="27"/>
    </location>
</feature>
<dbReference type="PROSITE" id="PS51257">
    <property type="entry name" value="PROKAR_LIPOPROTEIN"/>
    <property type="match status" value="1"/>
</dbReference>
<comment type="caution">
    <text evidence="2">The sequence shown here is derived from an EMBL/GenBank/DDBJ whole genome shotgun (WGS) entry which is preliminary data.</text>
</comment>
<sequence length="106" mass="12153">MKRILKLSIIIFMISLSNFIGSCTLHINAFEEFTISDHFISSDNNQSLDTTSSDNHFAILQHLIIGIFLIISITITVNRFIKWKARATILTPVFYQSNYVRTSPLM</sequence>
<dbReference type="AlphaFoldDB" id="A0AAE3IUM0"/>
<evidence type="ECO:0000313" key="2">
    <source>
        <dbReference type="EMBL" id="MCU9614806.1"/>
    </source>
</evidence>